<evidence type="ECO:0000313" key="5">
    <source>
        <dbReference type="EMBL" id="TSE23962.1"/>
    </source>
</evidence>
<dbReference type="Gene3D" id="2.40.50.1020">
    <property type="entry name" value="LytTr DNA-binding domain"/>
    <property type="match status" value="1"/>
</dbReference>
<dbReference type="GO" id="GO:0000976">
    <property type="term" value="F:transcription cis-regulatory region binding"/>
    <property type="evidence" value="ECO:0007669"/>
    <property type="project" value="TreeGrafter"/>
</dbReference>
<evidence type="ECO:0000256" key="1">
    <source>
        <dbReference type="ARBA" id="ARBA00023125"/>
    </source>
</evidence>
<evidence type="ECO:0000313" key="6">
    <source>
        <dbReference type="Proteomes" id="UP000320225"/>
    </source>
</evidence>
<comment type="caution">
    <text evidence="5">The sequence shown here is derived from an EMBL/GenBank/DDBJ whole genome shotgun (WGS) entry which is preliminary data.</text>
</comment>
<dbReference type="InterPro" id="IPR039420">
    <property type="entry name" value="WalR-like"/>
</dbReference>
<dbReference type="InterPro" id="IPR011006">
    <property type="entry name" value="CheY-like_superfamily"/>
</dbReference>
<keyword evidence="1" id="KW-0238">DNA-binding</keyword>
<dbReference type="SMART" id="SM00448">
    <property type="entry name" value="REC"/>
    <property type="match status" value="1"/>
</dbReference>
<dbReference type="PROSITE" id="PS50930">
    <property type="entry name" value="HTH_LYTTR"/>
    <property type="match status" value="1"/>
</dbReference>
<dbReference type="AlphaFoldDB" id="A0A554WK56"/>
<dbReference type="RefSeq" id="WP_143896315.1">
    <property type="nucleotide sequence ID" value="NZ_VJND01000014.1"/>
</dbReference>
<keyword evidence="6" id="KW-1185">Reference proteome</keyword>
<dbReference type="Pfam" id="PF04397">
    <property type="entry name" value="LytTR"/>
    <property type="match status" value="1"/>
</dbReference>
<feature type="domain" description="Response regulatory" evidence="3">
    <location>
        <begin position="4"/>
        <end position="118"/>
    </location>
</feature>
<accession>A0A554WK56</accession>
<name>A0A554WK56_9BURK</name>
<dbReference type="GO" id="GO:0006355">
    <property type="term" value="P:regulation of DNA-templated transcription"/>
    <property type="evidence" value="ECO:0007669"/>
    <property type="project" value="TreeGrafter"/>
</dbReference>
<evidence type="ECO:0000256" key="2">
    <source>
        <dbReference type="PROSITE-ProRule" id="PRU00169"/>
    </source>
</evidence>
<proteinExistence type="predicted"/>
<dbReference type="GO" id="GO:0032993">
    <property type="term" value="C:protein-DNA complex"/>
    <property type="evidence" value="ECO:0007669"/>
    <property type="project" value="TreeGrafter"/>
</dbReference>
<sequence>MVMRVLVVDDEALARQRLADQLAALEPGIVVGEAADGRTALARLSSEPWDVVLLDVQMPGLDGLGLAALLRNRPGAPALVFVTAHAEHALRAFELDAVDYLTKPVRRERLQQALEKARRWLARAPAPPGAQAAGGAVSDALVIHERGRTERVPLDEVVYLKAELKYLTVRTPQRSYIYDGSLHEFERVQPQRWVRVHRNALVARQRLRALERVHERTGDPSGEPFDGWVVRLDGVPERLQVSRRQLATVREALRGEGAVLASDA</sequence>
<organism evidence="5 6">
    <name type="scientific">Tepidimonas sediminis</name>
    <dbReference type="NCBI Taxonomy" id="2588941"/>
    <lineage>
        <taxon>Bacteria</taxon>
        <taxon>Pseudomonadati</taxon>
        <taxon>Pseudomonadota</taxon>
        <taxon>Betaproteobacteria</taxon>
        <taxon>Burkholderiales</taxon>
        <taxon>Tepidimonas</taxon>
    </lineage>
</organism>
<dbReference type="InterPro" id="IPR001789">
    <property type="entry name" value="Sig_transdc_resp-reg_receiver"/>
</dbReference>
<evidence type="ECO:0000259" key="4">
    <source>
        <dbReference type="PROSITE" id="PS50930"/>
    </source>
</evidence>
<dbReference type="GO" id="GO:0005829">
    <property type="term" value="C:cytosol"/>
    <property type="evidence" value="ECO:0007669"/>
    <property type="project" value="TreeGrafter"/>
</dbReference>
<gene>
    <name evidence="5" type="primary">ypdB</name>
    <name evidence="5" type="ORF">Tsedi_02051</name>
</gene>
<keyword evidence="2" id="KW-0597">Phosphoprotein</keyword>
<dbReference type="InterPro" id="IPR007492">
    <property type="entry name" value="LytTR_DNA-bd_dom"/>
</dbReference>
<dbReference type="PANTHER" id="PTHR48111">
    <property type="entry name" value="REGULATOR OF RPOS"/>
    <property type="match status" value="1"/>
</dbReference>
<dbReference type="GO" id="GO:0000156">
    <property type="term" value="F:phosphorelay response regulator activity"/>
    <property type="evidence" value="ECO:0007669"/>
    <property type="project" value="TreeGrafter"/>
</dbReference>
<dbReference type="SUPFAM" id="SSF52172">
    <property type="entry name" value="CheY-like"/>
    <property type="match status" value="1"/>
</dbReference>
<dbReference type="PANTHER" id="PTHR48111:SF69">
    <property type="entry name" value="RESPONSE REGULATOR RECEIVER"/>
    <property type="match status" value="1"/>
</dbReference>
<dbReference type="PROSITE" id="PS50110">
    <property type="entry name" value="RESPONSE_REGULATORY"/>
    <property type="match status" value="1"/>
</dbReference>
<dbReference type="Proteomes" id="UP000320225">
    <property type="component" value="Unassembled WGS sequence"/>
</dbReference>
<dbReference type="SMART" id="SM00850">
    <property type="entry name" value="LytTR"/>
    <property type="match status" value="1"/>
</dbReference>
<dbReference type="OrthoDB" id="236568at2"/>
<dbReference type="EMBL" id="VJND01000014">
    <property type="protein sequence ID" value="TSE23962.1"/>
    <property type="molecule type" value="Genomic_DNA"/>
</dbReference>
<protein>
    <submittedName>
        <fullName evidence="5">Transcriptional regulatory protein YpdB</fullName>
    </submittedName>
</protein>
<dbReference type="Pfam" id="PF00072">
    <property type="entry name" value="Response_reg"/>
    <property type="match status" value="1"/>
</dbReference>
<feature type="domain" description="HTH LytTR-type" evidence="4">
    <location>
        <begin position="141"/>
        <end position="255"/>
    </location>
</feature>
<dbReference type="Gene3D" id="3.40.50.2300">
    <property type="match status" value="1"/>
</dbReference>
<evidence type="ECO:0000259" key="3">
    <source>
        <dbReference type="PROSITE" id="PS50110"/>
    </source>
</evidence>
<reference evidence="5 6" key="1">
    <citation type="submission" date="2019-07" db="EMBL/GenBank/DDBJ databases">
        <title>Tepidimonas sediminis YIM 72259 draft genome.</title>
        <authorList>
            <person name="Da Costa M.S."/>
            <person name="Froufe H.J.C."/>
            <person name="Egas C."/>
            <person name="Albuquerque L."/>
        </authorList>
    </citation>
    <scope>NUCLEOTIDE SEQUENCE [LARGE SCALE GENOMIC DNA]</scope>
    <source>
        <strain evidence="5 6">YIM 72259</strain>
    </source>
</reference>
<feature type="modified residue" description="4-aspartylphosphate" evidence="2">
    <location>
        <position position="55"/>
    </location>
</feature>